<proteinExistence type="predicted"/>
<gene>
    <name evidence="3" type="ORF">GCM10007147_11530</name>
</gene>
<accession>A0A918X9K0</accession>
<protein>
    <recommendedName>
        <fullName evidence="5">Lipoprotein</fullName>
    </recommendedName>
</protein>
<evidence type="ECO:0000313" key="3">
    <source>
        <dbReference type="EMBL" id="GHD20006.1"/>
    </source>
</evidence>
<feature type="signal peptide" evidence="2">
    <location>
        <begin position="1"/>
        <end position="19"/>
    </location>
</feature>
<feature type="compositionally biased region" description="Acidic residues" evidence="1">
    <location>
        <begin position="85"/>
        <end position="94"/>
    </location>
</feature>
<keyword evidence="2" id="KW-0732">Signal</keyword>
<dbReference type="Proteomes" id="UP000654947">
    <property type="component" value="Unassembled WGS sequence"/>
</dbReference>
<comment type="caution">
    <text evidence="3">The sequence shown here is derived from an EMBL/GenBank/DDBJ whole genome shotgun (WGS) entry which is preliminary data.</text>
</comment>
<evidence type="ECO:0008006" key="5">
    <source>
        <dbReference type="Google" id="ProtNLM"/>
    </source>
</evidence>
<feature type="chain" id="PRO_5038538535" description="Lipoprotein" evidence="2">
    <location>
        <begin position="20"/>
        <end position="189"/>
    </location>
</feature>
<sequence>MRKPLLLLPVLVPVLCLNACGGDGSAPLAEEPTASAAPEEPSPPGSTLSEPGPPDPPDEEPSPQSTADFGEALGFAYAVGPPGGEPEEADEEAEVVYTVDGVERPWAGRVDFTVTVEVPDLERTFPLADMEVVCEAGPEIPVARTEDPLSAVEQGTHRVRMWCEIPEDTDQVRIVVMNGDDEASFGGSV</sequence>
<feature type="compositionally biased region" description="Low complexity" evidence="1">
    <location>
        <begin position="25"/>
        <end position="50"/>
    </location>
</feature>
<feature type="region of interest" description="Disordered" evidence="1">
    <location>
        <begin position="23"/>
        <end position="94"/>
    </location>
</feature>
<dbReference type="RefSeq" id="WP_152442514.1">
    <property type="nucleotide sequence ID" value="NZ_BMXL01000004.1"/>
</dbReference>
<evidence type="ECO:0000256" key="2">
    <source>
        <dbReference type="SAM" id="SignalP"/>
    </source>
</evidence>
<dbReference type="AlphaFoldDB" id="A0A918X9K0"/>
<evidence type="ECO:0000256" key="1">
    <source>
        <dbReference type="SAM" id="MobiDB-lite"/>
    </source>
</evidence>
<name>A0A918X9K0_9ACTN</name>
<keyword evidence="4" id="KW-1185">Reference proteome</keyword>
<evidence type="ECO:0000313" key="4">
    <source>
        <dbReference type="Proteomes" id="UP000654947"/>
    </source>
</evidence>
<reference evidence="3 4" key="1">
    <citation type="journal article" date="2014" name="Int. J. Syst. Evol. Microbiol.">
        <title>Complete genome sequence of Corynebacterium casei LMG S-19264T (=DSM 44701T), isolated from a smear-ripened cheese.</title>
        <authorList>
            <consortium name="US DOE Joint Genome Institute (JGI-PGF)"/>
            <person name="Walter F."/>
            <person name="Albersmeier A."/>
            <person name="Kalinowski J."/>
            <person name="Ruckert C."/>
        </authorList>
    </citation>
    <scope>NUCLEOTIDE SEQUENCE [LARGE SCALE GENOMIC DNA]</scope>
    <source>
        <strain evidence="3 4">KCTC 19473</strain>
    </source>
</reference>
<dbReference type="EMBL" id="BMXL01000004">
    <property type="protein sequence ID" value="GHD20006.1"/>
    <property type="molecule type" value="Genomic_DNA"/>
</dbReference>
<organism evidence="3 4">
    <name type="scientific">Nocardiopsis kunsanensis</name>
    <dbReference type="NCBI Taxonomy" id="141693"/>
    <lineage>
        <taxon>Bacteria</taxon>
        <taxon>Bacillati</taxon>
        <taxon>Actinomycetota</taxon>
        <taxon>Actinomycetes</taxon>
        <taxon>Streptosporangiales</taxon>
        <taxon>Nocardiopsidaceae</taxon>
        <taxon>Nocardiopsis</taxon>
    </lineage>
</organism>